<feature type="compositionally biased region" description="Basic and acidic residues" evidence="2">
    <location>
        <begin position="599"/>
        <end position="610"/>
    </location>
</feature>
<evidence type="ECO:0000313" key="4">
    <source>
        <dbReference type="Proteomes" id="UP001172457"/>
    </source>
</evidence>
<dbReference type="Proteomes" id="UP001172457">
    <property type="component" value="Chromosome 3"/>
</dbReference>
<dbReference type="PANTHER" id="PTHR47689">
    <property type="entry name" value="TETRATRICOPEPTIDE REPEAT (TPR)-LIKE SUPERFAMILY PROTEIN"/>
    <property type="match status" value="1"/>
</dbReference>
<dbReference type="Pfam" id="PF13374">
    <property type="entry name" value="TPR_10"/>
    <property type="match status" value="2"/>
</dbReference>
<dbReference type="InterPro" id="IPR011990">
    <property type="entry name" value="TPR-like_helical_dom_sf"/>
</dbReference>
<evidence type="ECO:0008006" key="5">
    <source>
        <dbReference type="Google" id="ProtNLM"/>
    </source>
</evidence>
<evidence type="ECO:0000256" key="1">
    <source>
        <dbReference type="PROSITE-ProRule" id="PRU00339"/>
    </source>
</evidence>
<dbReference type="InterPro" id="IPR019734">
    <property type="entry name" value="TPR_rpt"/>
</dbReference>
<dbReference type="PROSITE" id="PS50005">
    <property type="entry name" value="TPR"/>
    <property type="match status" value="1"/>
</dbReference>
<comment type="caution">
    <text evidence="3">The sequence shown here is derived from an EMBL/GenBank/DDBJ whole genome shotgun (WGS) entry which is preliminary data.</text>
</comment>
<dbReference type="SMART" id="SM00028">
    <property type="entry name" value="TPR"/>
    <property type="match status" value="3"/>
</dbReference>
<feature type="region of interest" description="Disordered" evidence="2">
    <location>
        <begin position="590"/>
        <end position="610"/>
    </location>
</feature>
<accession>A0AA38TP93</accession>
<evidence type="ECO:0000313" key="3">
    <source>
        <dbReference type="EMBL" id="KAJ9557746.1"/>
    </source>
</evidence>
<feature type="repeat" description="TPR" evidence="1">
    <location>
        <begin position="255"/>
        <end position="288"/>
    </location>
</feature>
<gene>
    <name evidence="3" type="ORF">OSB04_012360</name>
</gene>
<dbReference type="Gene3D" id="1.25.40.10">
    <property type="entry name" value="Tetratricopeptide repeat domain"/>
    <property type="match status" value="2"/>
</dbReference>
<dbReference type="AlphaFoldDB" id="A0AA38TP93"/>
<dbReference type="Pfam" id="PF13424">
    <property type="entry name" value="TPR_12"/>
    <property type="match status" value="1"/>
</dbReference>
<name>A0AA38TP93_9ASTR</name>
<organism evidence="3 4">
    <name type="scientific">Centaurea solstitialis</name>
    <name type="common">yellow star-thistle</name>
    <dbReference type="NCBI Taxonomy" id="347529"/>
    <lineage>
        <taxon>Eukaryota</taxon>
        <taxon>Viridiplantae</taxon>
        <taxon>Streptophyta</taxon>
        <taxon>Embryophyta</taxon>
        <taxon>Tracheophyta</taxon>
        <taxon>Spermatophyta</taxon>
        <taxon>Magnoliopsida</taxon>
        <taxon>eudicotyledons</taxon>
        <taxon>Gunneridae</taxon>
        <taxon>Pentapetalae</taxon>
        <taxon>asterids</taxon>
        <taxon>campanulids</taxon>
        <taxon>Asterales</taxon>
        <taxon>Asteraceae</taxon>
        <taxon>Carduoideae</taxon>
        <taxon>Cardueae</taxon>
        <taxon>Centaureinae</taxon>
        <taxon>Centaurea</taxon>
    </lineage>
</organism>
<protein>
    <recommendedName>
        <fullName evidence="5">Kinesin light chain</fullName>
    </recommendedName>
</protein>
<keyword evidence="4" id="KW-1185">Reference proteome</keyword>
<dbReference type="EMBL" id="JARYMX010000003">
    <property type="protein sequence ID" value="KAJ9557746.1"/>
    <property type="molecule type" value="Genomic_DNA"/>
</dbReference>
<reference evidence="3" key="1">
    <citation type="submission" date="2023-03" db="EMBL/GenBank/DDBJ databases">
        <title>Chromosome-scale reference genome and RAD-based genetic map of yellow starthistle (Centaurea solstitialis) reveal putative structural variation and QTLs associated with invader traits.</title>
        <authorList>
            <person name="Reatini B."/>
            <person name="Cang F.A."/>
            <person name="Jiang Q."/>
            <person name="Mckibben M.T.W."/>
            <person name="Barker M.S."/>
            <person name="Rieseberg L.H."/>
            <person name="Dlugosch K.M."/>
        </authorList>
    </citation>
    <scope>NUCLEOTIDE SEQUENCE</scope>
    <source>
        <strain evidence="3">CAN-66</strain>
        <tissue evidence="3">Leaf</tissue>
    </source>
</reference>
<keyword evidence="1" id="KW-0802">TPR repeat</keyword>
<dbReference type="PANTHER" id="PTHR47689:SF2">
    <property type="entry name" value="TETRATRICOPEPTIDE REPEAT (TPR)-LIKE SUPERFAMILY PROTEIN"/>
    <property type="match status" value="1"/>
</dbReference>
<feature type="non-terminal residue" evidence="3">
    <location>
        <position position="610"/>
    </location>
</feature>
<proteinExistence type="predicted"/>
<sequence>MRRLPLLPLLQSSSSSSSSRVWVRVLSTNTYYFITRTIYLSTPQLTKPVAAIEPGPRLHFPKEIAGSFYHDHPLSISPFNWWRKNSQSSGVSSSLLVTLLPPALFLGLTLTPPALAEDASTELTQTDANGTDFTGLRKIDDGSVVSNIHTSKWRVFTDNGRDLQAFYIQIYKQGIVLYSLHVSFGKLEDAERLFAGALQEAKEGFGERDPHVASACNNLAELYRVKKAFDKAEPLYLEAINILEESYGHEDVRVGAALHNLGQFYLLQKKLDGAHACYKRALKIKRQVLGEAHAEYAETMYHLGKVLYLQGNVKDAEALIKDSIQIFEDGGQGESFLFMKRLRYLVQIYINSNKLTDAVNIQRKILHMMEVSKGWDSLETVYAAESLALTLKSLGSLMEAKELLQRCLISRKKLLPEDHLQIAANMLHMARVELLLFSQTSGEEDIFKATAVVEDLLGNTIRIARQALDKLLKQGAKRKSSEVAVSEHTALLILLQALNALSQLEVTKAELHKEKSTVLVSEAEKALLDCISAFRQYGSEKALGDIKGEYVSCLKHLSALLVNNSRSSNNNNSSRRPTLQEVENEIKRRIGISKGKERKGKDIHSFMKQL</sequence>
<dbReference type="SUPFAM" id="SSF48452">
    <property type="entry name" value="TPR-like"/>
    <property type="match status" value="1"/>
</dbReference>
<evidence type="ECO:0000256" key="2">
    <source>
        <dbReference type="SAM" id="MobiDB-lite"/>
    </source>
</evidence>